<feature type="region of interest" description="Disordered" evidence="1">
    <location>
        <begin position="1"/>
        <end position="36"/>
    </location>
</feature>
<evidence type="ECO:0000256" key="1">
    <source>
        <dbReference type="SAM" id="MobiDB-lite"/>
    </source>
</evidence>
<dbReference type="EMBL" id="LXQA011470109">
    <property type="protein sequence ID" value="MCI98316.1"/>
    <property type="molecule type" value="Genomic_DNA"/>
</dbReference>
<organism evidence="2 3">
    <name type="scientific">Trifolium medium</name>
    <dbReference type="NCBI Taxonomy" id="97028"/>
    <lineage>
        <taxon>Eukaryota</taxon>
        <taxon>Viridiplantae</taxon>
        <taxon>Streptophyta</taxon>
        <taxon>Embryophyta</taxon>
        <taxon>Tracheophyta</taxon>
        <taxon>Spermatophyta</taxon>
        <taxon>Magnoliopsida</taxon>
        <taxon>eudicotyledons</taxon>
        <taxon>Gunneridae</taxon>
        <taxon>Pentapetalae</taxon>
        <taxon>rosids</taxon>
        <taxon>fabids</taxon>
        <taxon>Fabales</taxon>
        <taxon>Fabaceae</taxon>
        <taxon>Papilionoideae</taxon>
        <taxon>50 kb inversion clade</taxon>
        <taxon>NPAAA clade</taxon>
        <taxon>Hologalegina</taxon>
        <taxon>IRL clade</taxon>
        <taxon>Trifolieae</taxon>
        <taxon>Trifolium</taxon>
    </lineage>
</organism>
<dbReference type="AlphaFoldDB" id="A0A392WEA2"/>
<accession>A0A392WEA2</accession>
<comment type="caution">
    <text evidence="2">The sequence shown here is derived from an EMBL/GenBank/DDBJ whole genome shotgun (WGS) entry which is preliminary data.</text>
</comment>
<keyword evidence="3" id="KW-1185">Reference proteome</keyword>
<protein>
    <submittedName>
        <fullName evidence="2">Uncharacterized protein</fullName>
    </submittedName>
</protein>
<evidence type="ECO:0000313" key="3">
    <source>
        <dbReference type="Proteomes" id="UP000265520"/>
    </source>
</evidence>
<evidence type="ECO:0000313" key="2">
    <source>
        <dbReference type="EMBL" id="MCI98316.1"/>
    </source>
</evidence>
<proteinExistence type="predicted"/>
<reference evidence="2 3" key="1">
    <citation type="journal article" date="2018" name="Front. Plant Sci.">
        <title>Red Clover (Trifolium pratense) and Zigzag Clover (T. medium) - A Picture of Genomic Similarities and Differences.</title>
        <authorList>
            <person name="Dluhosova J."/>
            <person name="Istvanek J."/>
            <person name="Nedelnik J."/>
            <person name="Repkova J."/>
        </authorList>
    </citation>
    <scope>NUCLEOTIDE SEQUENCE [LARGE SCALE GENOMIC DNA]</scope>
    <source>
        <strain evidence="3">cv. 10/8</strain>
        <tissue evidence="2">Leaf</tissue>
    </source>
</reference>
<sequence>MYSETIMGRNLKFDPFAGSGSGSSSGSDSEADNGHL</sequence>
<name>A0A392WEA2_9FABA</name>
<dbReference type="Proteomes" id="UP000265520">
    <property type="component" value="Unassembled WGS sequence"/>
</dbReference>